<organism evidence="1 2">
    <name type="scientific">Comamonas nitrativorans</name>
    <dbReference type="NCBI Taxonomy" id="108437"/>
    <lineage>
        <taxon>Bacteria</taxon>
        <taxon>Pseudomonadati</taxon>
        <taxon>Pseudomonadota</taxon>
        <taxon>Betaproteobacteria</taxon>
        <taxon>Burkholderiales</taxon>
        <taxon>Comamonadaceae</taxon>
        <taxon>Comamonas</taxon>
    </lineage>
</organism>
<dbReference type="EMBL" id="JBHSEW010000001">
    <property type="protein sequence ID" value="MFC4620764.1"/>
    <property type="molecule type" value="Genomic_DNA"/>
</dbReference>
<name>A0ABV9GUE3_9BURK</name>
<dbReference type="RefSeq" id="WP_377723104.1">
    <property type="nucleotide sequence ID" value="NZ_JBHSEW010000001.1"/>
</dbReference>
<accession>A0ABV9GUE3</accession>
<protein>
    <submittedName>
        <fullName evidence="1">Uncharacterized protein</fullName>
    </submittedName>
</protein>
<comment type="caution">
    <text evidence="1">The sequence shown here is derived from an EMBL/GenBank/DDBJ whole genome shotgun (WGS) entry which is preliminary data.</text>
</comment>
<keyword evidence="2" id="KW-1185">Reference proteome</keyword>
<gene>
    <name evidence="1" type="ORF">ACFO3A_00840</name>
</gene>
<evidence type="ECO:0000313" key="1">
    <source>
        <dbReference type="EMBL" id="MFC4620764.1"/>
    </source>
</evidence>
<evidence type="ECO:0000313" key="2">
    <source>
        <dbReference type="Proteomes" id="UP001595967"/>
    </source>
</evidence>
<dbReference type="Proteomes" id="UP001595967">
    <property type="component" value="Unassembled WGS sequence"/>
</dbReference>
<reference evidence="2" key="1">
    <citation type="journal article" date="2019" name="Int. J. Syst. Evol. Microbiol.">
        <title>The Global Catalogue of Microorganisms (GCM) 10K type strain sequencing project: providing services to taxonomists for standard genome sequencing and annotation.</title>
        <authorList>
            <consortium name="The Broad Institute Genomics Platform"/>
            <consortium name="The Broad Institute Genome Sequencing Center for Infectious Disease"/>
            <person name="Wu L."/>
            <person name="Ma J."/>
        </authorList>
    </citation>
    <scope>NUCLEOTIDE SEQUENCE [LARGE SCALE GENOMIC DNA]</scope>
    <source>
        <strain evidence="2">JCM 11650</strain>
    </source>
</reference>
<proteinExistence type="predicted"/>
<sequence>MGNVVQLRRPAPDRTATPVGQLEGVDIPLAHFDKLTRFFLDQSIPYENRRSFINSVRTRWGLPAVGASLSSS</sequence>